<dbReference type="GO" id="GO:0004672">
    <property type="term" value="F:protein kinase activity"/>
    <property type="evidence" value="ECO:0007669"/>
    <property type="project" value="InterPro"/>
</dbReference>
<evidence type="ECO:0000313" key="3">
    <source>
        <dbReference type="EMBL" id="KAJ8473117.1"/>
    </source>
</evidence>
<evidence type="ECO:0000259" key="2">
    <source>
        <dbReference type="Pfam" id="PF17667"/>
    </source>
</evidence>
<feature type="compositionally biased region" description="Low complexity" evidence="1">
    <location>
        <begin position="1"/>
        <end position="22"/>
    </location>
</feature>
<dbReference type="InterPro" id="IPR008266">
    <property type="entry name" value="Tyr_kinase_AS"/>
</dbReference>
<keyword evidence="4" id="KW-1185">Reference proteome</keyword>
<dbReference type="Gene3D" id="1.10.510.10">
    <property type="entry name" value="Transferase(Phosphotransferase) domain 1"/>
    <property type="match status" value="1"/>
</dbReference>
<feature type="region of interest" description="Disordered" evidence="1">
    <location>
        <begin position="1"/>
        <end position="49"/>
    </location>
</feature>
<evidence type="ECO:0000313" key="4">
    <source>
        <dbReference type="Proteomes" id="UP001215151"/>
    </source>
</evidence>
<evidence type="ECO:0000256" key="1">
    <source>
        <dbReference type="SAM" id="MobiDB-lite"/>
    </source>
</evidence>
<dbReference type="AlphaFoldDB" id="A0AAD7TNY3"/>
<gene>
    <name evidence="3" type="ORF">ONZ51_g8074</name>
</gene>
<organism evidence="3 4">
    <name type="scientific">Trametes cubensis</name>
    <dbReference type="NCBI Taxonomy" id="1111947"/>
    <lineage>
        <taxon>Eukaryota</taxon>
        <taxon>Fungi</taxon>
        <taxon>Dikarya</taxon>
        <taxon>Basidiomycota</taxon>
        <taxon>Agaricomycotina</taxon>
        <taxon>Agaricomycetes</taxon>
        <taxon>Polyporales</taxon>
        <taxon>Polyporaceae</taxon>
        <taxon>Trametes</taxon>
    </lineage>
</organism>
<dbReference type="Pfam" id="PF17667">
    <property type="entry name" value="Pkinase_fungal"/>
    <property type="match status" value="1"/>
</dbReference>
<feature type="compositionally biased region" description="Basic and acidic residues" evidence="1">
    <location>
        <begin position="897"/>
        <end position="913"/>
    </location>
</feature>
<protein>
    <recommendedName>
        <fullName evidence="2">Fungal-type protein kinase domain-containing protein</fullName>
    </recommendedName>
</protein>
<feature type="compositionally biased region" description="Polar residues" evidence="1">
    <location>
        <begin position="40"/>
        <end position="49"/>
    </location>
</feature>
<feature type="region of interest" description="Disordered" evidence="1">
    <location>
        <begin position="801"/>
        <end position="877"/>
    </location>
</feature>
<feature type="compositionally biased region" description="Low complexity" evidence="1">
    <location>
        <begin position="843"/>
        <end position="868"/>
    </location>
</feature>
<sequence length="923" mass="101477">MASTPHRPSTPPSTAQASPTTSGDATVEVHTKGTPIKGTVSDTSAHGIRDNTNSAYLTMRTELEGETRIGGGIKLDEWFCDDIFQGDTVPEMPEGIKPNVDLSHREKEMYPGLCILINDMLKKAGCNDLAAYSCDDHPQLADGSPKRNRYRPDIAIYPTSKEAAKAYQVVTQAAAKATSFTSDSASDVPVGTPSASIAVTVPGQALSDCQNLSAGSESARVATSPGCLVLDGAFVEVKKSHGPFSLTNISDPILPGQASRQARGQLIQYSREVFNHQHRVFVYSISIQRNQARFLRADRNGMLASEQFDYLQNPQPLWRFLYLFAKMSASQRGHDPSALLASEDETELFRGLWSTYPGIGKNQVLRQHLRNAASSGWRIYALHIQSKWSSPDEALDTTRTTKKSTVHRLLVGKPAVMTASLKGRGGKGFVAYDLEDKVVVWVKDAWRTIGKNISSEFDIYMRLLETRKDKFIPTLLAGGDVINSPCAAEAAAECEDQAEHTESESDQWQATITENWTKVGFQRRHYRLVIKEICRTLLEFQTLPELVGAMIGAITAHRVAWLAAGVLHRDISPSNILIYDHPGGGVVGLLADWDLAKLKSQLDSPTQESRSGTWQFLSIARQCTLSRTTPPALATFFYELFDRHDSIVRMWDTNPKFVQLSKGTPLIHGLPGGSQNPLTGLTVHLAELCRDHYNSTAMRRLRGINHPAPVDIHSLQDEPVYEDATLEYFSSPLPDKFKHPQVEGPQQIPEADDAVESPLETHEDFMNYFRLPLYIKEWPSFEKLADQVPERKLLQSALIGSKRGSDAEYSETGDTMLFNSSKEPRLDLESDATASRSRRASRNSRGGSRMPSPSPSSSERLGSRSRSGTPLPIVGPLSGLHIEDLSASRLAAAADGETERGRKRAEGKGKGVDRLSALRGGGE</sequence>
<feature type="domain" description="Fungal-type protein kinase" evidence="2">
    <location>
        <begin position="259"/>
        <end position="621"/>
    </location>
</feature>
<reference evidence="3" key="1">
    <citation type="submission" date="2022-11" db="EMBL/GenBank/DDBJ databases">
        <title>Genome Sequence of Cubamyces cubensis.</title>
        <authorList>
            <person name="Buettner E."/>
        </authorList>
    </citation>
    <scope>NUCLEOTIDE SEQUENCE</scope>
    <source>
        <strain evidence="3">MPL-01</strain>
    </source>
</reference>
<dbReference type="PANTHER" id="PTHR38248">
    <property type="entry name" value="FUNK1 6"/>
    <property type="match status" value="1"/>
</dbReference>
<dbReference type="PANTHER" id="PTHR38248:SF2">
    <property type="entry name" value="FUNK1 11"/>
    <property type="match status" value="1"/>
</dbReference>
<feature type="region of interest" description="Disordered" evidence="1">
    <location>
        <begin position="891"/>
        <end position="923"/>
    </location>
</feature>
<dbReference type="InterPro" id="IPR040976">
    <property type="entry name" value="Pkinase_fungal"/>
</dbReference>
<dbReference type="Proteomes" id="UP001215151">
    <property type="component" value="Unassembled WGS sequence"/>
</dbReference>
<comment type="caution">
    <text evidence="3">The sequence shown here is derived from an EMBL/GenBank/DDBJ whole genome shotgun (WGS) entry which is preliminary data.</text>
</comment>
<name>A0AAD7TNY3_9APHY</name>
<dbReference type="EMBL" id="JAPEVG010000234">
    <property type="protein sequence ID" value="KAJ8473117.1"/>
    <property type="molecule type" value="Genomic_DNA"/>
</dbReference>
<accession>A0AAD7TNY3</accession>
<dbReference type="InterPro" id="IPR011009">
    <property type="entry name" value="Kinase-like_dom_sf"/>
</dbReference>
<dbReference type="SUPFAM" id="SSF56112">
    <property type="entry name" value="Protein kinase-like (PK-like)"/>
    <property type="match status" value="1"/>
</dbReference>
<proteinExistence type="predicted"/>
<dbReference type="PROSITE" id="PS00109">
    <property type="entry name" value="PROTEIN_KINASE_TYR"/>
    <property type="match status" value="1"/>
</dbReference>